<accession>A0A1M4S0A1</accession>
<keyword evidence="2" id="KW-1185">Reference proteome</keyword>
<evidence type="ECO:0000313" key="1">
    <source>
        <dbReference type="EMBL" id="SHE25628.1"/>
    </source>
</evidence>
<name>A0A1M4S0A1_9ACTO</name>
<sequence>MEPGLEDREDGKPVAYRTFQELPQWSPASKTGKTTADKVDVNSLQAPQWSPALKTGKTWGQVRRRAPR</sequence>
<protein>
    <submittedName>
        <fullName evidence="1">Uncharacterized protein</fullName>
    </submittedName>
</protein>
<proteinExistence type="predicted"/>
<evidence type="ECO:0000313" key="2">
    <source>
        <dbReference type="Proteomes" id="UP000184291"/>
    </source>
</evidence>
<reference evidence="2" key="1">
    <citation type="submission" date="2016-09" db="EMBL/GenBank/DDBJ databases">
        <authorList>
            <person name="Strepis N."/>
        </authorList>
    </citation>
    <scope>NUCLEOTIDE SEQUENCE [LARGE SCALE GENOMIC DNA]</scope>
</reference>
<dbReference type="Proteomes" id="UP000184291">
    <property type="component" value="Unassembled WGS sequence"/>
</dbReference>
<dbReference type="AlphaFoldDB" id="A0A1M4S0A1"/>
<dbReference type="EMBL" id="FQTT01000011">
    <property type="protein sequence ID" value="SHE25628.1"/>
    <property type="molecule type" value="Genomic_DNA"/>
</dbReference>
<gene>
    <name evidence="1" type="ORF">ACGLYG10_1853</name>
</gene>
<organism evidence="1 2">
    <name type="scientific">Actinomyces glycerinitolerans</name>
    <dbReference type="NCBI Taxonomy" id="1892869"/>
    <lineage>
        <taxon>Bacteria</taxon>
        <taxon>Bacillati</taxon>
        <taxon>Actinomycetota</taxon>
        <taxon>Actinomycetes</taxon>
        <taxon>Actinomycetales</taxon>
        <taxon>Actinomycetaceae</taxon>
        <taxon>Actinomyces</taxon>
    </lineage>
</organism>